<sequence>MNIRLLAVFTLFLGSHFLTSAQGEKSPYRYSYVAELNRGFIMKHGPEVGIISRDARPNGFAFHLIKHTYGYRKWEKEHNYPTFKFSFNYFDLNQQYLGNLFGLTTTLQFPLLKKEKFQIDFATGIGVSYNDKPFDMETNNKNVLLGSHINTVIRGDLSFAYAVTDNWATFMNIGIYHASNGSYTKPNKGINIINGGIGARYTPFTSKPDLSEMPELEDQGPKNLKYTLTVSGGMQQESSFDVNEREPFYNFLFIYYPILQNRGKWAVGLDYFHNLALKKDLSRHPSFINDTPPDFRRVGMTGGYEVSFGRFGALFQLGYYLYNDAHPGQLFYQRYSARYQLTNFMGIHFGLRTHLGNAENIELGIFVGL</sequence>
<organism evidence="2 3">
    <name type="scientific">Mangrovivirga cuniculi</name>
    <dbReference type="NCBI Taxonomy" id="2715131"/>
    <lineage>
        <taxon>Bacteria</taxon>
        <taxon>Pseudomonadati</taxon>
        <taxon>Bacteroidota</taxon>
        <taxon>Cytophagia</taxon>
        <taxon>Cytophagales</taxon>
        <taxon>Mangrovivirgaceae</taxon>
        <taxon>Mangrovivirga</taxon>
    </lineage>
</organism>
<dbReference type="EMBL" id="CP028923">
    <property type="protein sequence ID" value="QCK14565.1"/>
    <property type="molecule type" value="Genomic_DNA"/>
</dbReference>
<dbReference type="OrthoDB" id="627554at2"/>
<evidence type="ECO:0000256" key="1">
    <source>
        <dbReference type="SAM" id="SignalP"/>
    </source>
</evidence>
<dbReference type="RefSeq" id="WP_137090152.1">
    <property type="nucleotide sequence ID" value="NZ_CP028923.1"/>
</dbReference>
<evidence type="ECO:0008006" key="4">
    <source>
        <dbReference type="Google" id="ProtNLM"/>
    </source>
</evidence>
<dbReference type="Pfam" id="PF09411">
    <property type="entry name" value="PagL"/>
    <property type="match status" value="1"/>
</dbReference>
<name>A0A4D7JUQ8_9BACT</name>
<feature type="signal peptide" evidence="1">
    <location>
        <begin position="1"/>
        <end position="20"/>
    </location>
</feature>
<feature type="chain" id="PRO_5020535137" description="Lipid A 3-O-deacylase (PagL)" evidence="1">
    <location>
        <begin position="21"/>
        <end position="369"/>
    </location>
</feature>
<proteinExistence type="predicted"/>
<keyword evidence="3" id="KW-1185">Reference proteome</keyword>
<protein>
    <recommendedName>
        <fullName evidence="4">Lipid A 3-O-deacylase (PagL)</fullName>
    </recommendedName>
</protein>
<dbReference type="Gene3D" id="2.40.160.20">
    <property type="match status" value="1"/>
</dbReference>
<dbReference type="Proteomes" id="UP000298616">
    <property type="component" value="Chromosome"/>
</dbReference>
<evidence type="ECO:0000313" key="3">
    <source>
        <dbReference type="Proteomes" id="UP000298616"/>
    </source>
</evidence>
<dbReference type="InterPro" id="IPR018550">
    <property type="entry name" value="Lipid-A_deacylase-rel"/>
</dbReference>
<reference evidence="2 3" key="1">
    <citation type="submission" date="2018-04" db="EMBL/GenBank/DDBJ databases">
        <title>Complete genome uncultured novel isolate.</title>
        <authorList>
            <person name="Merlino G."/>
        </authorList>
    </citation>
    <scope>NUCLEOTIDE SEQUENCE [LARGE SCALE GENOMIC DNA]</scope>
    <source>
        <strain evidence="3">R1DC9</strain>
    </source>
</reference>
<gene>
    <name evidence="2" type="ORF">DCC35_07325</name>
</gene>
<keyword evidence="1" id="KW-0732">Signal</keyword>
<evidence type="ECO:0000313" key="2">
    <source>
        <dbReference type="EMBL" id="QCK14565.1"/>
    </source>
</evidence>
<dbReference type="AlphaFoldDB" id="A0A4D7JUQ8"/>
<accession>A0A4D7JUQ8</accession>
<dbReference type="KEGG" id="fpf:DCC35_07325"/>